<dbReference type="EMBL" id="LR797470">
    <property type="protein sequence ID" value="CAB4218402.1"/>
    <property type="molecule type" value="Genomic_DNA"/>
</dbReference>
<proteinExistence type="predicted"/>
<organism evidence="1">
    <name type="scientific">uncultured Caudovirales phage</name>
    <dbReference type="NCBI Taxonomy" id="2100421"/>
    <lineage>
        <taxon>Viruses</taxon>
        <taxon>Duplodnaviria</taxon>
        <taxon>Heunggongvirae</taxon>
        <taxon>Uroviricota</taxon>
        <taxon>Caudoviricetes</taxon>
        <taxon>Peduoviridae</taxon>
        <taxon>Maltschvirus</taxon>
        <taxon>Maltschvirus maltsch</taxon>
    </lineage>
</organism>
<reference evidence="1" key="1">
    <citation type="submission" date="2020-05" db="EMBL/GenBank/DDBJ databases">
        <authorList>
            <person name="Chiriac C."/>
            <person name="Salcher M."/>
            <person name="Ghai R."/>
            <person name="Kavagutti S V."/>
        </authorList>
    </citation>
    <scope>NUCLEOTIDE SEQUENCE</scope>
</reference>
<name>A0A6J5SS89_9CAUD</name>
<gene>
    <name evidence="1" type="ORF">UFOVP1608_26</name>
</gene>
<sequence length="291" mass="31852">MERLLAGQPGTLTFNLYDEDGALTDVDVDTDVTVSITDSAELEVNTGTATAPVDPTVGVYTYVVPKTVTADLDTYTVEWTFTLDAVERTISTQFESVGGHLFEIADFRAVDSVLVDADAYPSAKIRQARVNAEQTIETAAHVAFVPRVSTRTLSGDNTTTLVVPDSHIRSIYSVSIDDVDLTEGEMLYVEIEDSGIIKRTDGNLWTDGFKNIVIRYEHGWDAPPERIRKAAMLLAYEALVPSQLNPRATSQSTDLGEFRISVANMDKDRFTGIPEVDAAIMQFGSFRPSVG</sequence>
<protein>
    <submittedName>
        <fullName evidence="1">Uncharacterized protein</fullName>
    </submittedName>
</protein>
<evidence type="ECO:0000313" key="1">
    <source>
        <dbReference type="EMBL" id="CAB4218402.1"/>
    </source>
</evidence>
<accession>A0A6J5SS89</accession>